<name>A0A9Q4B443_SALAG</name>
<dbReference type="EMBL" id="JABXYM010000001">
    <property type="protein sequence ID" value="MCR6097956.1"/>
    <property type="molecule type" value="Genomic_DNA"/>
</dbReference>
<evidence type="ECO:0000313" key="3">
    <source>
        <dbReference type="Proteomes" id="UP001057753"/>
    </source>
</evidence>
<dbReference type="AlphaFoldDB" id="A0A9Q4B443"/>
<evidence type="ECO:0000259" key="1">
    <source>
        <dbReference type="Pfam" id="PF10057"/>
    </source>
</evidence>
<gene>
    <name evidence="2" type="ORF">HXA33_15570</name>
</gene>
<dbReference type="InterPro" id="IPR018745">
    <property type="entry name" value="MpsC"/>
</dbReference>
<comment type="caution">
    <text evidence="2">The sequence shown here is derived from an EMBL/GenBank/DDBJ whole genome shotgun (WGS) entry which is preliminary data.</text>
</comment>
<protein>
    <submittedName>
        <fullName evidence="2">DUF2294 domain-containing protein</fullName>
    </submittedName>
</protein>
<keyword evidence="3" id="KW-1185">Reference proteome</keyword>
<dbReference type="Proteomes" id="UP001057753">
    <property type="component" value="Unassembled WGS sequence"/>
</dbReference>
<dbReference type="Pfam" id="PF10057">
    <property type="entry name" value="MpsC"/>
    <property type="match status" value="1"/>
</dbReference>
<sequence length="236" mass="27450">MAVNDSKVYAQISSYIGRLIREKFGKGPTSVYVTIKHPYMTIYLKDFLAPMERVLLEKGEKKRVEETRDVLMEELLPEIMCKLEEIVSIKVKDLHYDWNLENRSGIIFGCIPEGTSHEHRAVSPLPAEVEGPFYKEINEASKRGQKMPERTEVFVLNDRTILTKRTGILVNVEKELIKNQFTEELKLTKRPMEKRLIDQGKLEDILGKDIDDTFVDWNFDQDIGYFVFITTSKKET</sequence>
<reference evidence="2" key="1">
    <citation type="submission" date="2020-06" db="EMBL/GenBank/DDBJ databases">
        <title>Insight into the genomes of haloalkaliphilic bacilli from Kenyan soda lakes.</title>
        <authorList>
            <person name="Mwirichia R."/>
            <person name="Villamizar G.C."/>
            <person name="Poehlein A."/>
            <person name="Mugweru J."/>
            <person name="Kipnyargis A."/>
            <person name="Kiplimo D."/>
            <person name="Orwa P."/>
            <person name="Daniel R."/>
        </authorList>
    </citation>
    <scope>NUCLEOTIDE SEQUENCE</scope>
    <source>
        <strain evidence="2">B1096_S55</strain>
    </source>
</reference>
<organism evidence="2 3">
    <name type="scientific">Salipaludibacillus agaradhaerens</name>
    <name type="common">Bacillus agaradhaerens</name>
    <dbReference type="NCBI Taxonomy" id="76935"/>
    <lineage>
        <taxon>Bacteria</taxon>
        <taxon>Bacillati</taxon>
        <taxon>Bacillota</taxon>
        <taxon>Bacilli</taxon>
        <taxon>Bacillales</taxon>
        <taxon>Bacillaceae</taxon>
    </lineage>
</organism>
<dbReference type="OrthoDB" id="2677857at2"/>
<feature type="domain" description="Na+-translocating membrane potential-generating system MpsC" evidence="1">
    <location>
        <begin position="7"/>
        <end position="107"/>
    </location>
</feature>
<accession>A0A9Q4B443</accession>
<evidence type="ECO:0000313" key="2">
    <source>
        <dbReference type="EMBL" id="MCR6097956.1"/>
    </source>
</evidence>
<dbReference type="RefSeq" id="WP_078578173.1">
    <property type="nucleotide sequence ID" value="NZ_JABXYM010000001.1"/>
</dbReference>
<proteinExistence type="predicted"/>